<dbReference type="AlphaFoldDB" id="A0A5A7VBZ9"/>
<evidence type="ECO:0000313" key="5">
    <source>
        <dbReference type="Proteomes" id="UP000321947"/>
    </source>
</evidence>
<evidence type="ECO:0000313" key="4">
    <source>
        <dbReference type="Proteomes" id="UP000321393"/>
    </source>
</evidence>
<dbReference type="EMBL" id="SSTE01002941">
    <property type="protein sequence ID" value="KAA0063129.1"/>
    <property type="molecule type" value="Genomic_DNA"/>
</dbReference>
<gene>
    <name evidence="3" type="ORF">E5676_scaffold1213G00030</name>
    <name evidence="2" type="ORF">E6C27_scaffold381G00030</name>
</gene>
<feature type="region of interest" description="Disordered" evidence="1">
    <location>
        <begin position="1"/>
        <end position="41"/>
    </location>
</feature>
<evidence type="ECO:0000256" key="1">
    <source>
        <dbReference type="SAM" id="MobiDB-lite"/>
    </source>
</evidence>
<dbReference type="Proteomes" id="UP000321947">
    <property type="component" value="Unassembled WGS sequence"/>
</dbReference>
<proteinExistence type="predicted"/>
<dbReference type="Proteomes" id="UP000321393">
    <property type="component" value="Unassembled WGS sequence"/>
</dbReference>
<accession>A0A5A7VBZ9</accession>
<dbReference type="EMBL" id="SSTD01002692">
    <property type="protein sequence ID" value="TYK27506.1"/>
    <property type="molecule type" value="Genomic_DNA"/>
</dbReference>
<feature type="compositionally biased region" description="Low complexity" evidence="1">
    <location>
        <begin position="27"/>
        <end position="41"/>
    </location>
</feature>
<sequence length="156" mass="17305">MEPLAIHSLSPSHSHHSQPPSPKFQIPHGSPSRQSSVSPSHTPINLTTINLDPEHIDLNVIVVNFFFYHIFVEEDTGKTSSKEEAQLEKEVPAEKEVELHDVIHNVIAEPMNAAFKEVLLENVATKDQVTSLNTEVQGLEAIVSTLNSRVTHSYLS</sequence>
<evidence type="ECO:0000313" key="2">
    <source>
        <dbReference type="EMBL" id="KAA0063129.1"/>
    </source>
</evidence>
<comment type="caution">
    <text evidence="2">The sequence shown here is derived from an EMBL/GenBank/DDBJ whole genome shotgun (WGS) entry which is preliminary data.</text>
</comment>
<organism evidence="2 4">
    <name type="scientific">Cucumis melo var. makuwa</name>
    <name type="common">Oriental melon</name>
    <dbReference type="NCBI Taxonomy" id="1194695"/>
    <lineage>
        <taxon>Eukaryota</taxon>
        <taxon>Viridiplantae</taxon>
        <taxon>Streptophyta</taxon>
        <taxon>Embryophyta</taxon>
        <taxon>Tracheophyta</taxon>
        <taxon>Spermatophyta</taxon>
        <taxon>Magnoliopsida</taxon>
        <taxon>eudicotyledons</taxon>
        <taxon>Gunneridae</taxon>
        <taxon>Pentapetalae</taxon>
        <taxon>rosids</taxon>
        <taxon>fabids</taxon>
        <taxon>Cucurbitales</taxon>
        <taxon>Cucurbitaceae</taxon>
        <taxon>Benincaseae</taxon>
        <taxon>Cucumis</taxon>
    </lineage>
</organism>
<evidence type="ECO:0000313" key="3">
    <source>
        <dbReference type="EMBL" id="TYK27506.1"/>
    </source>
</evidence>
<protein>
    <submittedName>
        <fullName evidence="2">Uncharacterized protein</fullName>
    </submittedName>
</protein>
<name>A0A5A7VBZ9_CUCMM</name>
<reference evidence="4 5" key="1">
    <citation type="submission" date="2019-08" db="EMBL/GenBank/DDBJ databases">
        <title>Draft genome sequences of two oriental melons (Cucumis melo L. var makuwa).</title>
        <authorList>
            <person name="Kwon S.-Y."/>
        </authorList>
    </citation>
    <scope>NUCLEOTIDE SEQUENCE [LARGE SCALE GENOMIC DNA]</scope>
    <source>
        <strain evidence="5">cv. Chang Bougi</strain>
        <strain evidence="4">cv. SW 3</strain>
        <tissue evidence="2">Leaf</tissue>
    </source>
</reference>